<dbReference type="OrthoDB" id="672239at2"/>
<dbReference type="SUPFAM" id="SSF47413">
    <property type="entry name" value="lambda repressor-like DNA-binding domains"/>
    <property type="match status" value="1"/>
</dbReference>
<dbReference type="CDD" id="cd00093">
    <property type="entry name" value="HTH_XRE"/>
    <property type="match status" value="1"/>
</dbReference>
<feature type="domain" description="HTH cro/C1-type" evidence="1">
    <location>
        <begin position="68"/>
        <end position="122"/>
    </location>
</feature>
<proteinExistence type="predicted"/>
<dbReference type="RefSeq" id="WP_111000472.1">
    <property type="nucleotide sequence ID" value="NZ_QKTW01000025.1"/>
</dbReference>
<dbReference type="Proteomes" id="UP000248745">
    <property type="component" value="Unassembled WGS sequence"/>
</dbReference>
<comment type="caution">
    <text evidence="2">The sequence shown here is derived from an EMBL/GenBank/DDBJ whole genome shotgun (WGS) entry which is preliminary data.</text>
</comment>
<evidence type="ECO:0000313" key="2">
    <source>
        <dbReference type="EMBL" id="PZF71327.1"/>
    </source>
</evidence>
<evidence type="ECO:0000313" key="3">
    <source>
        <dbReference type="Proteomes" id="UP000248745"/>
    </source>
</evidence>
<dbReference type="Gene3D" id="1.10.260.40">
    <property type="entry name" value="lambda repressor-like DNA-binding domains"/>
    <property type="match status" value="1"/>
</dbReference>
<accession>A0A2W2B5S0</accession>
<dbReference type="Pfam" id="PF01381">
    <property type="entry name" value="HTH_3"/>
    <property type="match status" value="1"/>
</dbReference>
<protein>
    <submittedName>
        <fullName evidence="2">Transcriptional regulator</fullName>
    </submittedName>
</protein>
<name>A0A2W2B5S0_9BACT</name>
<dbReference type="GO" id="GO:0003677">
    <property type="term" value="F:DNA binding"/>
    <property type="evidence" value="ECO:0007669"/>
    <property type="project" value="InterPro"/>
</dbReference>
<dbReference type="InterPro" id="IPR010982">
    <property type="entry name" value="Lambda_DNA-bd_dom_sf"/>
</dbReference>
<dbReference type="InterPro" id="IPR001387">
    <property type="entry name" value="Cro/C1-type_HTH"/>
</dbReference>
<evidence type="ECO:0000259" key="1">
    <source>
        <dbReference type="PROSITE" id="PS50943"/>
    </source>
</evidence>
<sequence length="154" mass="18556">MKKNKEVLATSIWNEEKAADLKEFIGQHSQKQTARRKLKNELLAIKYRIEDYIENDDSNQKIMISDFVKMYLNALNVTQKSLAMLFEMQDSNLHKYLTGERRLSADMVLKLSEFSHIDPEYWLRVEIKNELFELKKEKKKLKEYKKYDYRNLLQ</sequence>
<reference evidence="2 3" key="1">
    <citation type="submission" date="2018-06" db="EMBL/GenBank/DDBJ databases">
        <title>Mucibacter soli gen. nov., sp. nov., a new member of the family Chitinophagaceae producing mucin.</title>
        <authorList>
            <person name="Kim M.-K."/>
            <person name="Park S."/>
            <person name="Kim T.-S."/>
            <person name="Joung Y."/>
            <person name="Han J.-H."/>
            <person name="Kim S.B."/>
        </authorList>
    </citation>
    <scope>NUCLEOTIDE SEQUENCE [LARGE SCALE GENOMIC DNA]</scope>
    <source>
        <strain evidence="2 3">R1-15</strain>
    </source>
</reference>
<organism evidence="2 3">
    <name type="scientific">Taibaiella soli</name>
    <dbReference type="NCBI Taxonomy" id="1649169"/>
    <lineage>
        <taxon>Bacteria</taxon>
        <taxon>Pseudomonadati</taxon>
        <taxon>Bacteroidota</taxon>
        <taxon>Chitinophagia</taxon>
        <taxon>Chitinophagales</taxon>
        <taxon>Chitinophagaceae</taxon>
        <taxon>Taibaiella</taxon>
    </lineage>
</organism>
<dbReference type="EMBL" id="QKTW01000025">
    <property type="protein sequence ID" value="PZF71327.1"/>
    <property type="molecule type" value="Genomic_DNA"/>
</dbReference>
<gene>
    <name evidence="2" type="ORF">DN068_18705</name>
</gene>
<dbReference type="AlphaFoldDB" id="A0A2W2B5S0"/>
<keyword evidence="3" id="KW-1185">Reference proteome</keyword>
<dbReference type="PROSITE" id="PS50943">
    <property type="entry name" value="HTH_CROC1"/>
    <property type="match status" value="1"/>
</dbReference>